<dbReference type="InterPro" id="IPR016174">
    <property type="entry name" value="Di-haem_cyt_TM"/>
</dbReference>
<keyword evidence="11 13" id="KW-0472">Membrane</keyword>
<evidence type="ECO:0000259" key="14">
    <source>
        <dbReference type="Pfam" id="PF01292"/>
    </source>
</evidence>
<keyword evidence="10" id="KW-0408">Iron</keyword>
<keyword evidence="5" id="KW-0349">Heme</keyword>
<dbReference type="Gene3D" id="1.20.950.20">
    <property type="entry name" value="Transmembrane di-heme cytochromes, Chain C"/>
    <property type="match status" value="1"/>
</dbReference>
<dbReference type="InterPro" id="IPR052168">
    <property type="entry name" value="Cytochrome_b561_oxidase"/>
</dbReference>
<comment type="similarity">
    <text evidence="12">Belongs to the cytochrome b561 family.</text>
</comment>
<evidence type="ECO:0000256" key="12">
    <source>
        <dbReference type="ARBA" id="ARBA00037975"/>
    </source>
</evidence>
<evidence type="ECO:0000256" key="6">
    <source>
        <dbReference type="ARBA" id="ARBA00022692"/>
    </source>
</evidence>
<keyword evidence="4" id="KW-1003">Cell membrane</keyword>
<evidence type="ECO:0000256" key="10">
    <source>
        <dbReference type="ARBA" id="ARBA00023004"/>
    </source>
</evidence>
<proteinExistence type="inferred from homology"/>
<name>A0A1D9GLR0_9GAMM</name>
<dbReference type="InterPro" id="IPR011577">
    <property type="entry name" value="Cyt_b561_bac/Ni-Hgenase"/>
</dbReference>
<dbReference type="GO" id="GO:0005886">
    <property type="term" value="C:plasma membrane"/>
    <property type="evidence" value="ECO:0007669"/>
    <property type="project" value="UniProtKB-SubCell"/>
</dbReference>
<dbReference type="PANTHER" id="PTHR30529">
    <property type="entry name" value="CYTOCHROME B561"/>
    <property type="match status" value="1"/>
</dbReference>
<comment type="cofactor">
    <cofactor evidence="1">
        <name>heme b</name>
        <dbReference type="ChEBI" id="CHEBI:60344"/>
    </cofactor>
</comment>
<dbReference type="OrthoDB" id="9793784at2"/>
<dbReference type="SUPFAM" id="SSF81342">
    <property type="entry name" value="Transmembrane di-heme cytochromes"/>
    <property type="match status" value="1"/>
</dbReference>
<dbReference type="RefSeq" id="WP_070969556.1">
    <property type="nucleotide sequence ID" value="NZ_CP017715.1"/>
</dbReference>
<dbReference type="GO" id="GO:0046872">
    <property type="term" value="F:metal ion binding"/>
    <property type="evidence" value="ECO:0007669"/>
    <property type="project" value="UniProtKB-KW"/>
</dbReference>
<feature type="domain" description="Cytochrome b561 bacterial/Ni-hydrogenase" evidence="14">
    <location>
        <begin position="9"/>
        <end position="172"/>
    </location>
</feature>
<dbReference type="Proteomes" id="UP000177445">
    <property type="component" value="Chromosome"/>
</dbReference>
<evidence type="ECO:0000256" key="13">
    <source>
        <dbReference type="SAM" id="Phobius"/>
    </source>
</evidence>
<keyword evidence="8" id="KW-0249">Electron transport</keyword>
<feature type="transmembrane region" description="Helical" evidence="13">
    <location>
        <begin position="47"/>
        <end position="67"/>
    </location>
</feature>
<accession>A0A1D9GLR0</accession>
<evidence type="ECO:0000256" key="3">
    <source>
        <dbReference type="ARBA" id="ARBA00022448"/>
    </source>
</evidence>
<evidence type="ECO:0000313" key="15">
    <source>
        <dbReference type="EMBL" id="AOY88577.1"/>
    </source>
</evidence>
<evidence type="ECO:0000256" key="11">
    <source>
        <dbReference type="ARBA" id="ARBA00023136"/>
    </source>
</evidence>
<feature type="transmembrane region" description="Helical" evidence="13">
    <location>
        <begin position="87"/>
        <end position="108"/>
    </location>
</feature>
<dbReference type="PANTHER" id="PTHR30529:SF1">
    <property type="entry name" value="CYTOCHROME B561 HOMOLOG 2"/>
    <property type="match status" value="1"/>
</dbReference>
<evidence type="ECO:0000256" key="1">
    <source>
        <dbReference type="ARBA" id="ARBA00001970"/>
    </source>
</evidence>
<dbReference type="AlphaFoldDB" id="A0A1D9GLR0"/>
<organism evidence="15 16">
    <name type="scientific">Marinobacter salinus</name>
    <dbReference type="NCBI Taxonomy" id="1874317"/>
    <lineage>
        <taxon>Bacteria</taxon>
        <taxon>Pseudomonadati</taxon>
        <taxon>Pseudomonadota</taxon>
        <taxon>Gammaproteobacteria</taxon>
        <taxon>Pseudomonadales</taxon>
        <taxon>Marinobacteraceae</taxon>
        <taxon>Marinobacter</taxon>
    </lineage>
</organism>
<evidence type="ECO:0000256" key="5">
    <source>
        <dbReference type="ARBA" id="ARBA00022617"/>
    </source>
</evidence>
<dbReference type="GO" id="GO:0020037">
    <property type="term" value="F:heme binding"/>
    <property type="evidence" value="ECO:0007669"/>
    <property type="project" value="TreeGrafter"/>
</dbReference>
<evidence type="ECO:0000256" key="4">
    <source>
        <dbReference type="ARBA" id="ARBA00022475"/>
    </source>
</evidence>
<comment type="subcellular location">
    <subcellularLocation>
        <location evidence="2">Cell membrane</location>
        <topology evidence="2">Multi-pass membrane protein</topology>
    </subcellularLocation>
</comment>
<keyword evidence="16" id="KW-1185">Reference proteome</keyword>
<evidence type="ECO:0000256" key="9">
    <source>
        <dbReference type="ARBA" id="ARBA00022989"/>
    </source>
</evidence>
<protein>
    <submittedName>
        <fullName evidence="15">Cytochrome B</fullName>
    </submittedName>
</protein>
<feature type="transmembrane region" description="Helical" evidence="13">
    <location>
        <begin position="145"/>
        <end position="163"/>
    </location>
</feature>
<reference evidence="15 16" key="1">
    <citation type="submission" date="2016-10" db="EMBL/GenBank/DDBJ databases">
        <title>Marinobacter salinus sp. nov., a moderately halophilic bacterium isolated from a tidal flat environment.</title>
        <authorList>
            <person name="Park S.-J."/>
        </authorList>
    </citation>
    <scope>NUCLEOTIDE SEQUENCE [LARGE SCALE GENOMIC DNA]</scope>
    <source>
        <strain evidence="15 16">Hb8</strain>
    </source>
</reference>
<evidence type="ECO:0000313" key="16">
    <source>
        <dbReference type="Proteomes" id="UP000177445"/>
    </source>
</evidence>
<keyword evidence="9 13" id="KW-1133">Transmembrane helix</keyword>
<evidence type="ECO:0000256" key="8">
    <source>
        <dbReference type="ARBA" id="ARBA00022982"/>
    </source>
</evidence>
<keyword evidence="7" id="KW-0479">Metal-binding</keyword>
<dbReference type="Pfam" id="PF01292">
    <property type="entry name" value="Ni_hydr_CYTB"/>
    <property type="match status" value="1"/>
</dbReference>
<dbReference type="KEGG" id="msq:BKP64_10585"/>
<keyword evidence="6 13" id="KW-0812">Transmembrane</keyword>
<evidence type="ECO:0000256" key="7">
    <source>
        <dbReference type="ARBA" id="ARBA00022723"/>
    </source>
</evidence>
<sequence length="173" mass="19188">MTWLDSENHYGLVSRVIHWLMAAVLVFMLLSEWWMEALEHIAGLSGMAIHQGTGLALAALLGVRLVWRLINRGRVQPTQSWKLAARIGHLALYGLMLIIPLTGFLAAWGSGHGVDFFGLHLISPGPEMEWLEDGGEEAHEFTTTLFWFVIAGHVAAALFHQHVKGDGTLRKMA</sequence>
<feature type="transmembrane region" description="Helical" evidence="13">
    <location>
        <begin position="12"/>
        <end position="35"/>
    </location>
</feature>
<keyword evidence="3" id="KW-0813">Transport</keyword>
<dbReference type="STRING" id="1874317.BKP64_10585"/>
<dbReference type="EMBL" id="CP017715">
    <property type="protein sequence ID" value="AOY88577.1"/>
    <property type="molecule type" value="Genomic_DNA"/>
</dbReference>
<gene>
    <name evidence="15" type="ORF">BKP64_10585</name>
</gene>
<evidence type="ECO:0000256" key="2">
    <source>
        <dbReference type="ARBA" id="ARBA00004651"/>
    </source>
</evidence>
<dbReference type="GO" id="GO:0009055">
    <property type="term" value="F:electron transfer activity"/>
    <property type="evidence" value="ECO:0007669"/>
    <property type="project" value="InterPro"/>
</dbReference>
<dbReference type="GO" id="GO:0022904">
    <property type="term" value="P:respiratory electron transport chain"/>
    <property type="evidence" value="ECO:0007669"/>
    <property type="project" value="InterPro"/>
</dbReference>